<evidence type="ECO:0000256" key="1">
    <source>
        <dbReference type="SAM" id="MobiDB-lite"/>
    </source>
</evidence>
<proteinExistence type="predicted"/>
<evidence type="ECO:0000313" key="2">
    <source>
        <dbReference type="EMBL" id="CAG8642791.1"/>
    </source>
</evidence>
<gene>
    <name evidence="2" type="ORF">FCALED_LOCUS10657</name>
</gene>
<sequence>MDSTNNEQNNYYNPPQTDHPFNRYCKLPDTPESRNMSWEQNLDYQRK</sequence>
<keyword evidence="3" id="KW-1185">Reference proteome</keyword>
<dbReference type="AlphaFoldDB" id="A0A9N9DJD8"/>
<organism evidence="2 3">
    <name type="scientific">Funneliformis caledonium</name>
    <dbReference type="NCBI Taxonomy" id="1117310"/>
    <lineage>
        <taxon>Eukaryota</taxon>
        <taxon>Fungi</taxon>
        <taxon>Fungi incertae sedis</taxon>
        <taxon>Mucoromycota</taxon>
        <taxon>Glomeromycotina</taxon>
        <taxon>Glomeromycetes</taxon>
        <taxon>Glomerales</taxon>
        <taxon>Glomeraceae</taxon>
        <taxon>Funneliformis</taxon>
    </lineage>
</organism>
<feature type="compositionally biased region" description="Polar residues" evidence="1">
    <location>
        <begin position="33"/>
        <end position="47"/>
    </location>
</feature>
<name>A0A9N9DJD8_9GLOM</name>
<dbReference type="EMBL" id="CAJVPQ010004020">
    <property type="protein sequence ID" value="CAG8642791.1"/>
    <property type="molecule type" value="Genomic_DNA"/>
</dbReference>
<dbReference type="Proteomes" id="UP000789570">
    <property type="component" value="Unassembled WGS sequence"/>
</dbReference>
<comment type="caution">
    <text evidence="2">The sequence shown here is derived from an EMBL/GenBank/DDBJ whole genome shotgun (WGS) entry which is preliminary data.</text>
</comment>
<feature type="region of interest" description="Disordered" evidence="1">
    <location>
        <begin position="1"/>
        <end position="47"/>
    </location>
</feature>
<evidence type="ECO:0000313" key="3">
    <source>
        <dbReference type="Proteomes" id="UP000789570"/>
    </source>
</evidence>
<protein>
    <submittedName>
        <fullName evidence="2">299_t:CDS:1</fullName>
    </submittedName>
</protein>
<reference evidence="2" key="1">
    <citation type="submission" date="2021-06" db="EMBL/GenBank/DDBJ databases">
        <authorList>
            <person name="Kallberg Y."/>
            <person name="Tangrot J."/>
            <person name="Rosling A."/>
        </authorList>
    </citation>
    <scope>NUCLEOTIDE SEQUENCE</scope>
    <source>
        <strain evidence="2">UK204</strain>
    </source>
</reference>
<accession>A0A9N9DJD8</accession>
<feature type="compositionally biased region" description="Low complexity" evidence="1">
    <location>
        <begin position="1"/>
        <end position="16"/>
    </location>
</feature>